<keyword evidence="1" id="KW-0732">Signal</keyword>
<accession>A0A919EEH6</accession>
<proteinExistence type="predicted"/>
<protein>
    <recommendedName>
        <fullName evidence="4">Secreted protein</fullName>
    </recommendedName>
</protein>
<dbReference type="EMBL" id="BNBD01000008">
    <property type="protein sequence ID" value="GHF54239.1"/>
    <property type="molecule type" value="Genomic_DNA"/>
</dbReference>
<organism evidence="2 3">
    <name type="scientific">Streptomyces mashuensis</name>
    <dbReference type="NCBI Taxonomy" id="33904"/>
    <lineage>
        <taxon>Bacteria</taxon>
        <taxon>Bacillati</taxon>
        <taxon>Actinomycetota</taxon>
        <taxon>Actinomycetes</taxon>
        <taxon>Kitasatosporales</taxon>
        <taxon>Streptomycetaceae</taxon>
        <taxon>Streptomyces</taxon>
    </lineage>
</organism>
<dbReference type="InterPro" id="IPR045383">
    <property type="entry name" value="DUF6528"/>
</dbReference>
<name>A0A919EEH6_9ACTN</name>
<dbReference type="SUPFAM" id="SSF75011">
    <property type="entry name" value="3-carboxy-cis,cis-mucoante lactonizing enzyme"/>
    <property type="match status" value="1"/>
</dbReference>
<feature type="signal peptide" evidence="1">
    <location>
        <begin position="1"/>
        <end position="30"/>
    </location>
</feature>
<evidence type="ECO:0000313" key="2">
    <source>
        <dbReference type="EMBL" id="GHF54239.1"/>
    </source>
</evidence>
<evidence type="ECO:0008006" key="4">
    <source>
        <dbReference type="Google" id="ProtNLM"/>
    </source>
</evidence>
<feature type="chain" id="PRO_5038106401" description="Secreted protein" evidence="1">
    <location>
        <begin position="31"/>
        <end position="333"/>
    </location>
</feature>
<dbReference type="AlphaFoldDB" id="A0A919EEH6"/>
<evidence type="ECO:0000256" key="1">
    <source>
        <dbReference type="SAM" id="SignalP"/>
    </source>
</evidence>
<dbReference type="RefSeq" id="WP_190130959.1">
    <property type="nucleotide sequence ID" value="NZ_BNBD01000008.1"/>
</dbReference>
<reference evidence="2" key="1">
    <citation type="journal article" date="2014" name="Int. J. Syst. Evol. Microbiol.">
        <title>Complete genome sequence of Corynebacterium casei LMG S-19264T (=DSM 44701T), isolated from a smear-ripened cheese.</title>
        <authorList>
            <consortium name="US DOE Joint Genome Institute (JGI-PGF)"/>
            <person name="Walter F."/>
            <person name="Albersmeier A."/>
            <person name="Kalinowski J."/>
            <person name="Ruckert C."/>
        </authorList>
    </citation>
    <scope>NUCLEOTIDE SEQUENCE</scope>
    <source>
        <strain evidence="2">JCM 4059</strain>
    </source>
</reference>
<dbReference type="Proteomes" id="UP000638313">
    <property type="component" value="Unassembled WGS sequence"/>
</dbReference>
<dbReference type="Pfam" id="PF20138">
    <property type="entry name" value="DUF6528"/>
    <property type="match status" value="1"/>
</dbReference>
<keyword evidence="3" id="KW-1185">Reference proteome</keyword>
<sequence length="333" mass="36279">MERRSLLRAAVAGVVGVPAGARLLSGTASAAPAGPASYRVLVTRVDGGNDRVMEFDRNAPSFTAPYVQWELRPGWGDVLEARCRTSAHDGDVVLVTAGDSPSKGRAGIYRKKDKKLLWSVPVGNYPHSIELIRENGAVVVAGAGTKRPRPDAPRPHGSIHLYTTRNGRIGTLSHVTSYPLTEAHGVLWDPAYKLLWAIGRTEIRRYRLVGSGAGVRLREVGADHRITIGGNGHDLQPDYTDKHRLLLTDSRHVYEMDKRTLKPTPLPGPLGNRKHVKSIVRHHSGEYMWAGVPDGSDSHFGGPDIHFLPPAAHRTCGKGTVTYKARIATTAYQ</sequence>
<gene>
    <name evidence="2" type="ORF">GCM10010218_39350</name>
</gene>
<evidence type="ECO:0000313" key="3">
    <source>
        <dbReference type="Proteomes" id="UP000638313"/>
    </source>
</evidence>
<reference evidence="2" key="2">
    <citation type="submission" date="2020-09" db="EMBL/GenBank/DDBJ databases">
        <authorList>
            <person name="Sun Q."/>
            <person name="Ohkuma M."/>
        </authorList>
    </citation>
    <scope>NUCLEOTIDE SEQUENCE</scope>
    <source>
        <strain evidence="2">JCM 4059</strain>
    </source>
</reference>
<comment type="caution">
    <text evidence="2">The sequence shown here is derived from an EMBL/GenBank/DDBJ whole genome shotgun (WGS) entry which is preliminary data.</text>
</comment>